<dbReference type="EMBL" id="LODT01000034">
    <property type="protein sequence ID" value="KYQ91526.1"/>
    <property type="molecule type" value="Genomic_DNA"/>
</dbReference>
<dbReference type="Proteomes" id="UP000076078">
    <property type="component" value="Unassembled WGS sequence"/>
</dbReference>
<reference evidence="1 2" key="1">
    <citation type="submission" date="2015-12" db="EMBL/GenBank/DDBJ databases">
        <title>Dictyostelia acquired genes for synthesis and detection of signals that induce cell-type specialization by lateral gene transfer from prokaryotes.</title>
        <authorList>
            <person name="Gloeckner G."/>
            <person name="Schaap P."/>
        </authorList>
    </citation>
    <scope>NUCLEOTIDE SEQUENCE [LARGE SCALE GENOMIC DNA]</scope>
    <source>
        <strain evidence="1 2">TK</strain>
    </source>
</reference>
<evidence type="ECO:0000313" key="1">
    <source>
        <dbReference type="EMBL" id="KYQ91526.1"/>
    </source>
</evidence>
<sequence length="578" mass="66387">METPKILILKIIQTFIDIYDTKGISFRKWILGTLLLLSKEFSNDIVRKLYWKQRFDILQNDHLEIYKKISSKTMGFTNVQVEGYNYSITDISYHSIEELSMLGCCESITLKLEHGRNSGGKLFTKVKNMLTSIKIGENRDDVIKELKDCPYSTLRNSKSYYPTQKSEPFSLVDIIVDIINSSKVIENVTIGVLNIYSEVSIESMKLQKVKSLQISSSEASIVDSYNILPFIQLQGNLERFHLDIRNREMSPTLTKFINQPTFFTNGFRNLKSLSISSMTPGGISPILKLALIEYLNSDSSKTLEFFNTNLAFSDIEDMVVYPTVSNDSIHTLQVNIFLFLLWQTKHNIVDLVLDFSNYIGGPIKSSELTALTSLYLQINNVEQCKSVPQILQDIPQLKELYLYFGGFKSMNLEAISETIILHPTLKLISFQKQSGSLIGDEVNAIAKLFNFHHKTLTTIKLIFITLPNEILPSIYNNTNITHLQLDKCISDDVEFLMEMLSKNSTIEHLYVESRYFGNPFNLPYNVQRVSQVINKNNTIKTLNIRDDQFDLHFGKLFIQKAIQHKMDITNKRNQLDSW</sequence>
<keyword evidence="2" id="KW-1185">Reference proteome</keyword>
<evidence type="ECO:0000313" key="2">
    <source>
        <dbReference type="Proteomes" id="UP000076078"/>
    </source>
</evidence>
<organism evidence="1 2">
    <name type="scientific">Tieghemostelium lacteum</name>
    <name type="common">Slime mold</name>
    <name type="synonym">Dictyostelium lacteum</name>
    <dbReference type="NCBI Taxonomy" id="361077"/>
    <lineage>
        <taxon>Eukaryota</taxon>
        <taxon>Amoebozoa</taxon>
        <taxon>Evosea</taxon>
        <taxon>Eumycetozoa</taxon>
        <taxon>Dictyostelia</taxon>
        <taxon>Dictyosteliales</taxon>
        <taxon>Raperosteliaceae</taxon>
        <taxon>Tieghemostelium</taxon>
    </lineage>
</organism>
<comment type="caution">
    <text evidence="1">The sequence shown here is derived from an EMBL/GenBank/DDBJ whole genome shotgun (WGS) entry which is preliminary data.</text>
</comment>
<dbReference type="SUPFAM" id="SSF52047">
    <property type="entry name" value="RNI-like"/>
    <property type="match status" value="1"/>
</dbReference>
<proteinExistence type="predicted"/>
<gene>
    <name evidence="1" type="ORF">DLAC_07285</name>
</gene>
<protein>
    <submittedName>
        <fullName evidence="1">Uncharacterized protein</fullName>
    </submittedName>
</protein>
<dbReference type="AlphaFoldDB" id="A0A151ZC51"/>
<dbReference type="InterPro" id="IPR032675">
    <property type="entry name" value="LRR_dom_sf"/>
</dbReference>
<name>A0A151ZC51_TIELA</name>
<dbReference type="Gene3D" id="3.80.10.10">
    <property type="entry name" value="Ribonuclease Inhibitor"/>
    <property type="match status" value="1"/>
</dbReference>
<accession>A0A151ZC51</accession>
<dbReference type="InParanoid" id="A0A151ZC51"/>